<reference evidence="1" key="1">
    <citation type="submission" date="2019-08" db="EMBL/GenBank/DDBJ databases">
        <authorList>
            <person name="Kucharzyk K."/>
            <person name="Murdoch R.W."/>
            <person name="Higgins S."/>
            <person name="Loffler F."/>
        </authorList>
    </citation>
    <scope>NUCLEOTIDE SEQUENCE</scope>
</reference>
<evidence type="ECO:0000313" key="1">
    <source>
        <dbReference type="EMBL" id="MPM84868.1"/>
    </source>
</evidence>
<dbReference type="AlphaFoldDB" id="A0A645D733"/>
<proteinExistence type="predicted"/>
<name>A0A645D733_9ZZZZ</name>
<protein>
    <submittedName>
        <fullName evidence="1">Uncharacterized protein</fullName>
    </submittedName>
</protein>
<sequence>MLGKRHILELLQKEFSNKSKLTINGISPTSSTIGELAKSMEIMREIYSSNAMESLKYASTTIKEGMQGLPTTSSKLQETLMKYLKL</sequence>
<comment type="caution">
    <text evidence="1">The sequence shown here is derived from an EMBL/GenBank/DDBJ whole genome shotgun (WGS) entry which is preliminary data.</text>
</comment>
<dbReference type="EMBL" id="VSSQ01033318">
    <property type="protein sequence ID" value="MPM84868.1"/>
    <property type="molecule type" value="Genomic_DNA"/>
</dbReference>
<accession>A0A645D733</accession>
<organism evidence="1">
    <name type="scientific">bioreactor metagenome</name>
    <dbReference type="NCBI Taxonomy" id="1076179"/>
    <lineage>
        <taxon>unclassified sequences</taxon>
        <taxon>metagenomes</taxon>
        <taxon>ecological metagenomes</taxon>
    </lineage>
</organism>
<gene>
    <name evidence="1" type="ORF">SDC9_131944</name>
</gene>